<dbReference type="InterPro" id="IPR009061">
    <property type="entry name" value="DNA-bd_dom_put_sf"/>
</dbReference>
<dbReference type="Pfam" id="PF13411">
    <property type="entry name" value="MerR_1"/>
    <property type="match status" value="1"/>
</dbReference>
<organism evidence="3 4">
    <name type="scientific">Terrilactibacillus laevilacticus</name>
    <dbReference type="NCBI Taxonomy" id="1380157"/>
    <lineage>
        <taxon>Bacteria</taxon>
        <taxon>Bacillati</taxon>
        <taxon>Bacillota</taxon>
        <taxon>Bacilli</taxon>
        <taxon>Bacillales</taxon>
        <taxon>Bacillaceae</taxon>
        <taxon>Terrilactibacillus</taxon>
    </lineage>
</organism>
<accession>A0ABW5PL42</accession>
<dbReference type="Proteomes" id="UP001597458">
    <property type="component" value="Unassembled WGS sequence"/>
</dbReference>
<dbReference type="InterPro" id="IPR047057">
    <property type="entry name" value="MerR_fam"/>
</dbReference>
<reference evidence="4" key="1">
    <citation type="journal article" date="2019" name="Int. J. Syst. Evol. Microbiol.">
        <title>The Global Catalogue of Microorganisms (GCM) 10K type strain sequencing project: providing services to taxonomists for standard genome sequencing and annotation.</title>
        <authorList>
            <consortium name="The Broad Institute Genomics Platform"/>
            <consortium name="The Broad Institute Genome Sequencing Center for Infectious Disease"/>
            <person name="Wu L."/>
            <person name="Ma J."/>
        </authorList>
    </citation>
    <scope>NUCLEOTIDE SEQUENCE [LARGE SCALE GENOMIC DNA]</scope>
    <source>
        <strain evidence="4">TISTR 2241</strain>
    </source>
</reference>
<evidence type="ECO:0000313" key="3">
    <source>
        <dbReference type="EMBL" id="MFD2616097.1"/>
    </source>
</evidence>
<sequence>MYTVKEVSKLLGLTEHTIRYYTDKGLVPSVQRDKNNNRLFDEESLNWLIGVKHLKQCGMSVEDIKSYVDLCLEGRSTIQERYGIIMKQKATALAQLEEAKQRAKYMEEKANHYLDIINEVLPDDTNPGKWQKNMPIAH</sequence>
<evidence type="ECO:0000259" key="2">
    <source>
        <dbReference type="PROSITE" id="PS50937"/>
    </source>
</evidence>
<dbReference type="Gene3D" id="1.10.1660.10">
    <property type="match status" value="1"/>
</dbReference>
<dbReference type="PANTHER" id="PTHR30204">
    <property type="entry name" value="REDOX-CYCLING DRUG-SENSING TRANSCRIPTIONAL ACTIVATOR SOXR"/>
    <property type="match status" value="1"/>
</dbReference>
<keyword evidence="4" id="KW-1185">Reference proteome</keyword>
<feature type="domain" description="HTH merR-type" evidence="2">
    <location>
        <begin position="1"/>
        <end position="70"/>
    </location>
</feature>
<dbReference type="CDD" id="cd01109">
    <property type="entry name" value="HTH_YyaN"/>
    <property type="match status" value="1"/>
</dbReference>
<dbReference type="PROSITE" id="PS50937">
    <property type="entry name" value="HTH_MERR_2"/>
    <property type="match status" value="1"/>
</dbReference>
<protein>
    <submittedName>
        <fullName evidence="3">MerR family transcriptional regulator</fullName>
    </submittedName>
</protein>
<dbReference type="SMART" id="SM00422">
    <property type="entry name" value="HTH_MERR"/>
    <property type="match status" value="1"/>
</dbReference>
<name>A0ABW5PL42_9BACI</name>
<dbReference type="PANTHER" id="PTHR30204:SF82">
    <property type="entry name" value="TRANSCRIPTIONAL REGULATOR, MERR FAMILY"/>
    <property type="match status" value="1"/>
</dbReference>
<dbReference type="SUPFAM" id="SSF46955">
    <property type="entry name" value="Putative DNA-binding domain"/>
    <property type="match status" value="1"/>
</dbReference>
<gene>
    <name evidence="3" type="ORF">ACFSTF_02005</name>
</gene>
<dbReference type="EMBL" id="JBHUMR010000006">
    <property type="protein sequence ID" value="MFD2616097.1"/>
    <property type="molecule type" value="Genomic_DNA"/>
</dbReference>
<evidence type="ECO:0000256" key="1">
    <source>
        <dbReference type="ARBA" id="ARBA00023125"/>
    </source>
</evidence>
<dbReference type="PRINTS" id="PR00040">
    <property type="entry name" value="HTHMERR"/>
</dbReference>
<dbReference type="RefSeq" id="WP_141190758.1">
    <property type="nucleotide sequence ID" value="NZ_JBHUMR010000006.1"/>
</dbReference>
<keyword evidence="1" id="KW-0238">DNA-binding</keyword>
<dbReference type="InterPro" id="IPR000551">
    <property type="entry name" value="MerR-type_HTH_dom"/>
</dbReference>
<proteinExistence type="predicted"/>
<comment type="caution">
    <text evidence="3">The sequence shown here is derived from an EMBL/GenBank/DDBJ whole genome shotgun (WGS) entry which is preliminary data.</text>
</comment>
<evidence type="ECO:0000313" key="4">
    <source>
        <dbReference type="Proteomes" id="UP001597458"/>
    </source>
</evidence>